<accession>A0A3N4KID0</accession>
<dbReference type="AlphaFoldDB" id="A0A3N4KID0"/>
<dbReference type="InParanoid" id="A0A3N4KID0"/>
<evidence type="ECO:0000313" key="1">
    <source>
        <dbReference type="EMBL" id="RPB10270.1"/>
    </source>
</evidence>
<organism evidence="1 2">
    <name type="scientific">Morchella conica CCBAS932</name>
    <dbReference type="NCBI Taxonomy" id="1392247"/>
    <lineage>
        <taxon>Eukaryota</taxon>
        <taxon>Fungi</taxon>
        <taxon>Dikarya</taxon>
        <taxon>Ascomycota</taxon>
        <taxon>Pezizomycotina</taxon>
        <taxon>Pezizomycetes</taxon>
        <taxon>Pezizales</taxon>
        <taxon>Morchellaceae</taxon>
        <taxon>Morchella</taxon>
    </lineage>
</organism>
<dbReference type="EMBL" id="ML119144">
    <property type="protein sequence ID" value="RPB10270.1"/>
    <property type="molecule type" value="Genomic_DNA"/>
</dbReference>
<name>A0A3N4KID0_9PEZI</name>
<reference evidence="1 2" key="1">
    <citation type="journal article" date="2018" name="Nat. Ecol. Evol.">
        <title>Pezizomycetes genomes reveal the molecular basis of ectomycorrhizal truffle lifestyle.</title>
        <authorList>
            <person name="Murat C."/>
            <person name="Payen T."/>
            <person name="Noel B."/>
            <person name="Kuo A."/>
            <person name="Morin E."/>
            <person name="Chen J."/>
            <person name="Kohler A."/>
            <person name="Krizsan K."/>
            <person name="Balestrini R."/>
            <person name="Da Silva C."/>
            <person name="Montanini B."/>
            <person name="Hainaut M."/>
            <person name="Levati E."/>
            <person name="Barry K.W."/>
            <person name="Belfiori B."/>
            <person name="Cichocki N."/>
            <person name="Clum A."/>
            <person name="Dockter R.B."/>
            <person name="Fauchery L."/>
            <person name="Guy J."/>
            <person name="Iotti M."/>
            <person name="Le Tacon F."/>
            <person name="Lindquist E.A."/>
            <person name="Lipzen A."/>
            <person name="Malagnac F."/>
            <person name="Mello A."/>
            <person name="Molinier V."/>
            <person name="Miyauchi S."/>
            <person name="Poulain J."/>
            <person name="Riccioni C."/>
            <person name="Rubini A."/>
            <person name="Sitrit Y."/>
            <person name="Splivallo R."/>
            <person name="Traeger S."/>
            <person name="Wang M."/>
            <person name="Zifcakova L."/>
            <person name="Wipf D."/>
            <person name="Zambonelli A."/>
            <person name="Paolocci F."/>
            <person name="Nowrousian M."/>
            <person name="Ottonello S."/>
            <person name="Baldrian P."/>
            <person name="Spatafora J.W."/>
            <person name="Henrissat B."/>
            <person name="Nagy L.G."/>
            <person name="Aury J.M."/>
            <person name="Wincker P."/>
            <person name="Grigoriev I.V."/>
            <person name="Bonfante P."/>
            <person name="Martin F.M."/>
        </authorList>
    </citation>
    <scope>NUCLEOTIDE SEQUENCE [LARGE SCALE GENOMIC DNA]</scope>
    <source>
        <strain evidence="1 2">CCBAS932</strain>
    </source>
</reference>
<keyword evidence="2" id="KW-1185">Reference proteome</keyword>
<proteinExistence type="predicted"/>
<protein>
    <submittedName>
        <fullName evidence="1">Uncharacterized protein</fullName>
    </submittedName>
</protein>
<evidence type="ECO:0000313" key="2">
    <source>
        <dbReference type="Proteomes" id="UP000277580"/>
    </source>
</evidence>
<feature type="non-terminal residue" evidence="1">
    <location>
        <position position="75"/>
    </location>
</feature>
<gene>
    <name evidence="1" type="ORF">P167DRAFT_537723</name>
</gene>
<sequence>MKEAPTCPNPTYLASCNPAVLPAIPLSPCESVTPASLDLDRVVRLDGTNPNPQHLAPRLCSPASLGEAHALPTVC</sequence>
<dbReference type="Proteomes" id="UP000277580">
    <property type="component" value="Unassembled WGS sequence"/>
</dbReference>